<protein>
    <submittedName>
        <fullName evidence="4">Protogenin</fullName>
    </submittedName>
</protein>
<organism evidence="4 5">
    <name type="scientific">Chelydra serpentina</name>
    <name type="common">Snapping turtle</name>
    <name type="synonym">Testudo serpentina</name>
    <dbReference type="NCBI Taxonomy" id="8475"/>
    <lineage>
        <taxon>Eukaryota</taxon>
        <taxon>Metazoa</taxon>
        <taxon>Chordata</taxon>
        <taxon>Craniata</taxon>
        <taxon>Vertebrata</taxon>
        <taxon>Euteleostomi</taxon>
        <taxon>Archelosauria</taxon>
        <taxon>Testudinata</taxon>
        <taxon>Testudines</taxon>
        <taxon>Cryptodira</taxon>
        <taxon>Durocryptodira</taxon>
        <taxon>Americhelydia</taxon>
        <taxon>Chelydroidea</taxon>
        <taxon>Chelydridae</taxon>
        <taxon>Chelydra</taxon>
    </lineage>
</organism>
<proteinExistence type="predicted"/>
<evidence type="ECO:0000259" key="3">
    <source>
        <dbReference type="PROSITE" id="PS50853"/>
    </source>
</evidence>
<dbReference type="InterPro" id="IPR013783">
    <property type="entry name" value="Ig-like_fold"/>
</dbReference>
<dbReference type="Gene3D" id="2.60.40.10">
    <property type="entry name" value="Immunoglobulins"/>
    <property type="match status" value="1"/>
</dbReference>
<feature type="transmembrane region" description="Helical" evidence="2">
    <location>
        <begin position="74"/>
        <end position="97"/>
    </location>
</feature>
<evidence type="ECO:0000256" key="2">
    <source>
        <dbReference type="SAM" id="Phobius"/>
    </source>
</evidence>
<accession>A0A8T1TG12</accession>
<dbReference type="InterPro" id="IPR003961">
    <property type="entry name" value="FN3_dom"/>
</dbReference>
<evidence type="ECO:0000256" key="1">
    <source>
        <dbReference type="SAM" id="MobiDB-lite"/>
    </source>
</evidence>
<keyword evidence="2" id="KW-0472">Membrane</keyword>
<evidence type="ECO:0000313" key="5">
    <source>
        <dbReference type="Proteomes" id="UP000765507"/>
    </source>
</evidence>
<keyword evidence="2" id="KW-1133">Transmembrane helix</keyword>
<feature type="domain" description="Fibronectin type-III" evidence="3">
    <location>
        <begin position="1"/>
        <end position="43"/>
    </location>
</feature>
<dbReference type="SUPFAM" id="SSF49265">
    <property type="entry name" value="Fibronectin type III"/>
    <property type="match status" value="1"/>
</dbReference>
<dbReference type="OrthoDB" id="438268at2759"/>
<dbReference type="AlphaFoldDB" id="A0A8T1TG12"/>
<dbReference type="Proteomes" id="UP000765507">
    <property type="component" value="Unassembled WGS sequence"/>
</dbReference>
<evidence type="ECO:0000313" key="4">
    <source>
        <dbReference type="EMBL" id="KAG6939743.1"/>
    </source>
</evidence>
<name>A0A8T1TG12_CHESE</name>
<dbReference type="CDD" id="cd00063">
    <property type="entry name" value="FN3"/>
    <property type="match status" value="1"/>
</dbReference>
<reference evidence="4 5" key="1">
    <citation type="journal article" date="2020" name="G3 (Bethesda)">
        <title>Draft Genome of the Common Snapping Turtle, Chelydra serpentina, a Model for Phenotypic Plasticity in Reptiles.</title>
        <authorList>
            <person name="Das D."/>
            <person name="Singh S.K."/>
            <person name="Bierstedt J."/>
            <person name="Erickson A."/>
            <person name="Galli G.L.J."/>
            <person name="Crossley D.A. 2nd"/>
            <person name="Rhen T."/>
        </authorList>
    </citation>
    <scope>NUCLEOTIDE SEQUENCE [LARGE SCALE GENOMIC DNA]</scope>
    <source>
        <strain evidence="4">KW</strain>
    </source>
</reference>
<sequence>GAITMALLENLVAGNVYIVKIAASNEVGEGPFSNAVELAVLPKETSESNQRPKRLDSADATTYSGYYHLDQKSMTGIVVGVCIALTCILICILILIYRSKARKTSAPKTMQQGTDQLSHTSISLASANEVGKSTEGIAENEESLLPMIVGNSFIDAKGGTDMIINSYGPISKTSCKKRWLFFQDSKKVKTEEPQRRFVQAVCLYQPGTTVLISEDDSPNSPGQQSKFQVPFSIVADTEHSANSEGSHETGDSGRFSHESNDEIHLSSVRIASPHTSSSFVGSDSGVNVNPVLSNCEELPVPLATDQTSTSSLQIQCTVQN</sequence>
<gene>
    <name evidence="4" type="primary">PRTG</name>
    <name evidence="4" type="ORF">G0U57_021725</name>
</gene>
<dbReference type="InterPro" id="IPR036116">
    <property type="entry name" value="FN3_sf"/>
</dbReference>
<keyword evidence="5" id="KW-1185">Reference proteome</keyword>
<keyword evidence="2" id="KW-0812">Transmembrane</keyword>
<comment type="caution">
    <text evidence="4">The sequence shown here is derived from an EMBL/GenBank/DDBJ whole genome shotgun (WGS) entry which is preliminary data.</text>
</comment>
<dbReference type="PROSITE" id="PS50853">
    <property type="entry name" value="FN3"/>
    <property type="match status" value="1"/>
</dbReference>
<feature type="non-terminal residue" evidence="4">
    <location>
        <position position="320"/>
    </location>
</feature>
<feature type="region of interest" description="Disordered" evidence="1">
    <location>
        <begin position="237"/>
        <end position="259"/>
    </location>
</feature>
<dbReference type="EMBL" id="JAHGAV010000009">
    <property type="protein sequence ID" value="KAG6939743.1"/>
    <property type="molecule type" value="Genomic_DNA"/>
</dbReference>